<evidence type="ECO:0000256" key="1">
    <source>
        <dbReference type="ARBA" id="ARBA00001933"/>
    </source>
</evidence>
<organism evidence="8 9">
    <name type="scientific">Hydrococcus rivularis NIES-593</name>
    <dbReference type="NCBI Taxonomy" id="1921803"/>
    <lineage>
        <taxon>Bacteria</taxon>
        <taxon>Bacillati</taxon>
        <taxon>Cyanobacteriota</taxon>
        <taxon>Cyanophyceae</taxon>
        <taxon>Pleurocapsales</taxon>
        <taxon>Hydrococcaceae</taxon>
        <taxon>Hydrococcus</taxon>
    </lineage>
</organism>
<evidence type="ECO:0000256" key="4">
    <source>
        <dbReference type="HAMAP-Rule" id="MF_01201"/>
    </source>
</evidence>
<comment type="catalytic activity">
    <reaction evidence="4">
        <text>L-alanine = D-alanine</text>
        <dbReference type="Rhea" id="RHEA:20249"/>
        <dbReference type="ChEBI" id="CHEBI:57416"/>
        <dbReference type="ChEBI" id="CHEBI:57972"/>
        <dbReference type="EC" id="5.1.1.1"/>
    </reaction>
</comment>
<dbReference type="STRING" id="1921803.NIES593_20170"/>
<dbReference type="GO" id="GO:0030170">
    <property type="term" value="F:pyridoxal phosphate binding"/>
    <property type="evidence" value="ECO:0007669"/>
    <property type="project" value="UniProtKB-UniRule"/>
</dbReference>
<dbReference type="RefSeq" id="WP_073601296.1">
    <property type="nucleotide sequence ID" value="NZ_MRCB01000035.1"/>
</dbReference>
<accession>A0A1U7H942</accession>
<dbReference type="InterPro" id="IPR029066">
    <property type="entry name" value="PLP-binding_barrel"/>
</dbReference>
<proteinExistence type="inferred from homology"/>
<feature type="binding site" evidence="4 6">
    <location>
        <position position="334"/>
    </location>
    <ligand>
        <name>substrate</name>
    </ligand>
</feature>
<gene>
    <name evidence="8" type="ORF">NIES593_20170</name>
</gene>
<evidence type="ECO:0000259" key="7">
    <source>
        <dbReference type="SMART" id="SM01005"/>
    </source>
</evidence>
<dbReference type="Proteomes" id="UP000186868">
    <property type="component" value="Unassembled WGS sequence"/>
</dbReference>
<evidence type="ECO:0000256" key="2">
    <source>
        <dbReference type="ARBA" id="ARBA00022898"/>
    </source>
</evidence>
<dbReference type="GO" id="GO:0005829">
    <property type="term" value="C:cytosol"/>
    <property type="evidence" value="ECO:0007669"/>
    <property type="project" value="TreeGrafter"/>
</dbReference>
<dbReference type="CDD" id="cd00430">
    <property type="entry name" value="PLPDE_III_AR"/>
    <property type="match status" value="1"/>
</dbReference>
<dbReference type="SUPFAM" id="SSF50621">
    <property type="entry name" value="Alanine racemase C-terminal domain-like"/>
    <property type="match status" value="1"/>
</dbReference>
<dbReference type="NCBIfam" id="TIGR00492">
    <property type="entry name" value="alr"/>
    <property type="match status" value="1"/>
</dbReference>
<feature type="domain" description="Alanine racemase C-terminal" evidence="7">
    <location>
        <begin position="265"/>
        <end position="393"/>
    </location>
</feature>
<comment type="pathway">
    <text evidence="4">Amino-acid biosynthesis; D-alanine biosynthesis; D-alanine from L-alanine: step 1/1.</text>
</comment>
<dbReference type="HAMAP" id="MF_01201">
    <property type="entry name" value="Ala_racemase"/>
    <property type="match status" value="1"/>
</dbReference>
<dbReference type="PANTHER" id="PTHR30511:SF0">
    <property type="entry name" value="ALANINE RACEMASE, CATABOLIC-RELATED"/>
    <property type="match status" value="1"/>
</dbReference>
<dbReference type="SMART" id="SM01005">
    <property type="entry name" value="Ala_racemase_C"/>
    <property type="match status" value="1"/>
</dbReference>
<reference evidence="8 9" key="1">
    <citation type="submission" date="2016-11" db="EMBL/GenBank/DDBJ databases">
        <title>Draft Genome Sequences of Nine Cyanobacterial Strains from Diverse Habitats.</title>
        <authorList>
            <person name="Zhu T."/>
            <person name="Hou S."/>
            <person name="Lu X."/>
            <person name="Hess W.R."/>
        </authorList>
    </citation>
    <scope>NUCLEOTIDE SEQUENCE [LARGE SCALE GENOMIC DNA]</scope>
    <source>
        <strain evidence="8 9">NIES-593</strain>
    </source>
</reference>
<evidence type="ECO:0000256" key="6">
    <source>
        <dbReference type="PIRSR" id="PIRSR600821-52"/>
    </source>
</evidence>
<sequence>MLGSETLRSIPESRHSYQLSEIIRHRAWVEIDRAALAHNVRQIKQVLSPQTQLMAVVKADAYGHGAVRVAQAALQAGASWLATATLGEGIELREAGIVAPILLLGAINTPQEVAAIANWKLQPTLCNPQQALIFSETMVELNKVIPVHLKLDTGMSRLGMRWEQALEFVQLVQQLPGLKIASIYSHFATADDPDPTTMQLQHQRFQEAIGQLKAAGIVPPRLHLSNSAATLSDRNLHYDLVRVGLALYGLYPAPHLRSRVDLQPVLQVKARITQVKTIPPGTGVSYGHQFISDREMRIAVVGIGYADGVPRNLSNRMQVLIRGQRVPQIGAITMDQLMLDVSSIPDLQVGEVVTLIGKDGDREISADDWADILGTISWEILCGFKHRLPRVSSNRHREQLTQTIL</sequence>
<comment type="cofactor">
    <cofactor evidence="1 4 5">
        <name>pyridoxal 5'-phosphate</name>
        <dbReference type="ChEBI" id="CHEBI:597326"/>
    </cofactor>
</comment>
<keyword evidence="2 4" id="KW-0663">Pyridoxal phosphate</keyword>
<dbReference type="InterPro" id="IPR001608">
    <property type="entry name" value="Ala_racemase_N"/>
</dbReference>
<dbReference type="Pfam" id="PF00842">
    <property type="entry name" value="Ala_racemase_C"/>
    <property type="match status" value="1"/>
</dbReference>
<evidence type="ECO:0000256" key="3">
    <source>
        <dbReference type="ARBA" id="ARBA00023235"/>
    </source>
</evidence>
<dbReference type="InterPro" id="IPR000821">
    <property type="entry name" value="Ala_racemase"/>
</dbReference>
<feature type="modified residue" description="N6-(pyridoxal phosphate)lysine" evidence="4 5">
    <location>
        <position position="58"/>
    </location>
</feature>
<feature type="binding site" evidence="4 6">
    <location>
        <position position="157"/>
    </location>
    <ligand>
        <name>substrate</name>
    </ligand>
</feature>
<dbReference type="Gene3D" id="3.20.20.10">
    <property type="entry name" value="Alanine racemase"/>
    <property type="match status" value="1"/>
</dbReference>
<protein>
    <recommendedName>
        <fullName evidence="4">Alanine racemase</fullName>
        <ecNumber evidence="4">5.1.1.1</ecNumber>
    </recommendedName>
</protein>
<dbReference type="UniPathway" id="UPA00042">
    <property type="reaction ID" value="UER00497"/>
</dbReference>
<comment type="similarity">
    <text evidence="4">Belongs to the alanine racemase family.</text>
</comment>
<evidence type="ECO:0000256" key="5">
    <source>
        <dbReference type="PIRSR" id="PIRSR600821-50"/>
    </source>
</evidence>
<feature type="active site" description="Proton acceptor; specific for D-alanine" evidence="4">
    <location>
        <position position="58"/>
    </location>
</feature>
<dbReference type="FunFam" id="3.20.20.10:FF:000002">
    <property type="entry name" value="Alanine racemase"/>
    <property type="match status" value="1"/>
</dbReference>
<dbReference type="OrthoDB" id="9813814at2"/>
<comment type="function">
    <text evidence="4">Catalyzes the interconversion of L-alanine and D-alanine. May also act on other amino acids.</text>
</comment>
<comment type="caution">
    <text evidence="8">The sequence shown here is derived from an EMBL/GenBank/DDBJ whole genome shotgun (WGS) entry which is preliminary data.</text>
</comment>
<dbReference type="Pfam" id="PF01168">
    <property type="entry name" value="Ala_racemase_N"/>
    <property type="match status" value="1"/>
</dbReference>
<keyword evidence="9" id="KW-1185">Reference proteome</keyword>
<dbReference type="Gene3D" id="2.40.37.10">
    <property type="entry name" value="Lyase, Ornithine Decarboxylase, Chain A, domain 1"/>
    <property type="match status" value="1"/>
</dbReference>
<evidence type="ECO:0000313" key="8">
    <source>
        <dbReference type="EMBL" id="OKH20100.1"/>
    </source>
</evidence>
<dbReference type="GO" id="GO:0008784">
    <property type="term" value="F:alanine racemase activity"/>
    <property type="evidence" value="ECO:0007669"/>
    <property type="project" value="UniProtKB-UniRule"/>
</dbReference>
<dbReference type="InterPro" id="IPR020622">
    <property type="entry name" value="Ala_racemase_pyridoxalP-BS"/>
</dbReference>
<dbReference type="SUPFAM" id="SSF51419">
    <property type="entry name" value="PLP-binding barrel"/>
    <property type="match status" value="1"/>
</dbReference>
<dbReference type="PANTHER" id="PTHR30511">
    <property type="entry name" value="ALANINE RACEMASE"/>
    <property type="match status" value="1"/>
</dbReference>
<dbReference type="PRINTS" id="PR00992">
    <property type="entry name" value="ALARACEMASE"/>
</dbReference>
<dbReference type="InterPro" id="IPR009006">
    <property type="entry name" value="Ala_racemase/Decarboxylase_C"/>
</dbReference>
<dbReference type="PROSITE" id="PS00395">
    <property type="entry name" value="ALANINE_RACEMASE"/>
    <property type="match status" value="1"/>
</dbReference>
<name>A0A1U7H942_9CYAN</name>
<feature type="active site" description="Proton acceptor; specific for L-alanine" evidence="4">
    <location>
        <position position="286"/>
    </location>
</feature>
<keyword evidence="3 4" id="KW-0413">Isomerase</keyword>
<dbReference type="EMBL" id="MRCB01000035">
    <property type="protein sequence ID" value="OKH20100.1"/>
    <property type="molecule type" value="Genomic_DNA"/>
</dbReference>
<dbReference type="EC" id="5.1.1.1" evidence="4"/>
<evidence type="ECO:0000313" key="9">
    <source>
        <dbReference type="Proteomes" id="UP000186868"/>
    </source>
</evidence>
<dbReference type="InterPro" id="IPR011079">
    <property type="entry name" value="Ala_racemase_C"/>
</dbReference>
<dbReference type="GO" id="GO:0030632">
    <property type="term" value="P:D-alanine biosynthetic process"/>
    <property type="evidence" value="ECO:0007669"/>
    <property type="project" value="UniProtKB-UniRule"/>
</dbReference>
<dbReference type="AlphaFoldDB" id="A0A1U7H942"/>